<dbReference type="GeneTree" id="ENSGT00390000011435"/>
<evidence type="ECO:0000256" key="1">
    <source>
        <dbReference type="SAM" id="MobiDB-lite"/>
    </source>
</evidence>
<reference evidence="2" key="1">
    <citation type="submission" date="2024-01" db="EMBL/GenBank/DDBJ databases">
        <title>GRCr8: a new rat reference genome assembly contstructed from accurate long reads and long range scaffolding.</title>
        <authorList>
            <person name="Doris P.A."/>
            <person name="Kalbfleisch T."/>
            <person name="Li K."/>
            <person name="Howe K."/>
            <person name="Wood J."/>
        </authorList>
    </citation>
    <scope>NUCLEOTIDE SEQUENCE [LARGE SCALE GENOMIC DNA]</scope>
    <source>
        <strain evidence="2">Brown Norway</strain>
    </source>
</reference>
<sequence length="403" mass="45044">METGCWVLGGEFEDSVFEQKPERQPEPPSSYGAKLCEPQWFYEETESSNDIEVLTLKKFRGDLAYRRQEYEKALQEYSSISKQLPSTNFAMKRDVQEGQARCLAHLGRHEEALEIAVDLESKATNTEHLTSALSLHLAIFSRRQSLEKTILYLQKLISLHPLNPWSWCKLAEAYLSPGPDLPALGESPQGQKSSASSDKAVRASSVHSGTGCLPFPAPSPDSAVFSVEASGCDTQQDMQNCLAARRAAAQTEAQRKACAALIRARLLLQLAQSQQTSFALEKNLRTQQEIAQKVKEFSFREDTLLLMEEAMGEDIVPERIKEELHPEVQCVGPAALTASVAASSKEFEDKWFRKAGATMQSETQFRSGNAVFRDLAEILHRNGTKKREGEEKEMGRKRQIRSS</sequence>
<keyword evidence="3" id="KW-1185">Reference proteome</keyword>
<dbReference type="Proteomes" id="UP000002494">
    <property type="component" value="Chromosome 7"/>
</dbReference>
<organism evidence="2 3">
    <name type="scientific">Rattus norvegicus</name>
    <name type="common">Rat</name>
    <dbReference type="NCBI Taxonomy" id="10116"/>
    <lineage>
        <taxon>Eukaryota</taxon>
        <taxon>Metazoa</taxon>
        <taxon>Chordata</taxon>
        <taxon>Craniata</taxon>
        <taxon>Vertebrata</taxon>
        <taxon>Euteleostomi</taxon>
        <taxon>Mammalia</taxon>
        <taxon>Eutheria</taxon>
        <taxon>Euarchontoglires</taxon>
        <taxon>Glires</taxon>
        <taxon>Rodentia</taxon>
        <taxon>Myomorpha</taxon>
        <taxon>Muroidea</taxon>
        <taxon>Muridae</taxon>
        <taxon>Murinae</taxon>
        <taxon>Rattus</taxon>
    </lineage>
</organism>
<dbReference type="PANTHER" id="PTHR31919">
    <property type="entry name" value="ZINC FINGERS AND HOMEOBOXES PROTEIN 1, ISOFORM 2"/>
    <property type="match status" value="1"/>
</dbReference>
<proteinExistence type="predicted"/>
<dbReference type="Ensembl" id="ENSRNOT00000138487.1">
    <property type="protein sequence ID" value="ENSRNOP00000112860.1"/>
    <property type="gene ID" value="ENSRNOG00000006370.8"/>
</dbReference>
<feature type="compositionally biased region" description="Polar residues" evidence="1">
    <location>
        <begin position="188"/>
        <end position="197"/>
    </location>
</feature>
<evidence type="ECO:0000313" key="2">
    <source>
        <dbReference type="Ensembl" id="ENSRNOP00000112860.1"/>
    </source>
</evidence>
<dbReference type="InterPro" id="IPR041404">
    <property type="entry name" value="DUF5588"/>
</dbReference>
<name>A0ABK0M5J7_RAT</name>
<accession>A0ABK0M5J7</accession>
<dbReference type="PANTHER" id="PTHR31919:SF1">
    <property type="entry name" value="ZINC FINGERS AND HOMEOBOXES PROTEIN 1, ISOFORM 2"/>
    <property type="match status" value="1"/>
</dbReference>
<evidence type="ECO:0000313" key="3">
    <source>
        <dbReference type="Proteomes" id="UP000002494"/>
    </source>
</evidence>
<protein>
    <submittedName>
        <fullName evidence="2">Similar to human chromosome 8 open reading frame 76</fullName>
    </submittedName>
</protein>
<dbReference type="InterPro" id="IPR011990">
    <property type="entry name" value="TPR-like_helical_dom_sf"/>
</dbReference>
<gene>
    <name evidence="2" type="primary">C7h8orf76</name>
</gene>
<dbReference type="Gene3D" id="1.25.40.10">
    <property type="entry name" value="Tetratricopeptide repeat domain"/>
    <property type="match status" value="1"/>
</dbReference>
<feature type="compositionally biased region" description="Basic and acidic residues" evidence="1">
    <location>
        <begin position="382"/>
        <end position="396"/>
    </location>
</feature>
<dbReference type="Pfam" id="PF17826">
    <property type="entry name" value="DUF5588"/>
    <property type="match status" value="1"/>
</dbReference>
<feature type="region of interest" description="Disordered" evidence="1">
    <location>
        <begin position="382"/>
        <end position="403"/>
    </location>
</feature>
<feature type="region of interest" description="Disordered" evidence="1">
    <location>
        <begin position="182"/>
        <end position="201"/>
    </location>
</feature>
<reference evidence="2" key="3">
    <citation type="submission" date="2025-09" db="UniProtKB">
        <authorList>
            <consortium name="Ensembl"/>
        </authorList>
    </citation>
    <scope>IDENTIFICATION</scope>
    <source>
        <strain evidence="2">Brown Norway</strain>
    </source>
</reference>
<dbReference type="RGD" id="1310852">
    <property type="gene designation" value="C7h8orf76"/>
</dbReference>
<dbReference type="SUPFAM" id="SSF48452">
    <property type="entry name" value="TPR-like"/>
    <property type="match status" value="1"/>
</dbReference>
<reference evidence="2" key="2">
    <citation type="submission" date="2025-08" db="UniProtKB">
        <authorList>
            <consortium name="Ensembl"/>
        </authorList>
    </citation>
    <scope>IDENTIFICATION</scope>
    <source>
        <strain evidence="2">Brown Norway</strain>
    </source>
</reference>